<dbReference type="GO" id="GO:0006511">
    <property type="term" value="P:ubiquitin-dependent protein catabolic process"/>
    <property type="evidence" value="ECO:0007669"/>
    <property type="project" value="TreeGrafter"/>
</dbReference>
<dbReference type="PANTHER" id="PTHR22765:SF434">
    <property type="entry name" value="GB|AAD18119.1-RELATED"/>
    <property type="match status" value="1"/>
</dbReference>
<dbReference type="SMART" id="SM00184">
    <property type="entry name" value="RING"/>
    <property type="match status" value="1"/>
</dbReference>
<accession>A0A9W8E7T3</accession>
<feature type="compositionally biased region" description="Polar residues" evidence="2">
    <location>
        <begin position="194"/>
        <end position="207"/>
    </location>
</feature>
<feature type="transmembrane region" description="Helical" evidence="3">
    <location>
        <begin position="55"/>
        <end position="79"/>
    </location>
</feature>
<comment type="caution">
    <text evidence="5">The sequence shown here is derived from an EMBL/GenBank/DDBJ whole genome shotgun (WGS) entry which is preliminary data.</text>
</comment>
<feature type="domain" description="RING-type" evidence="4">
    <location>
        <begin position="285"/>
        <end position="329"/>
    </location>
</feature>
<sequence length="343" mass="38466">MYNYKPNYASPETQWRHSATFTLYPRDITTSSEQPSVVSTSTTDQNSYGNTGFDALIIAVIGSIILCLLMLIVGLCLCYSSRRKEEARRQARLSRTLERLRAANSSLHIPPLSFEELALMEKRQALDRIDREKQIDSGLDPASQPPHVYLHRKATLSLATLFGKTERLSQTNNNSTITVHVENPYQRLHPPTPDNASTVVGESDLNSPPRSLAANSDLPTFPQPTCQRNITPSDSLSLPTLVEKSTENPGSDEAPWCHSIQGAVPSENDEEKQCILESGQWTNVCVICLENQKLYRTRNSRVLPCDHRFHKECIDKWLMEKSGCCPLCKFDCVAYCQQPPSVV</sequence>
<name>A0A9W8E7T3_9FUNG</name>
<proteinExistence type="predicted"/>
<evidence type="ECO:0000256" key="3">
    <source>
        <dbReference type="SAM" id="Phobius"/>
    </source>
</evidence>
<keyword evidence="1" id="KW-0862">Zinc</keyword>
<dbReference type="InterPro" id="IPR001841">
    <property type="entry name" value="Znf_RING"/>
</dbReference>
<evidence type="ECO:0000313" key="5">
    <source>
        <dbReference type="EMBL" id="KAJ1967505.1"/>
    </source>
</evidence>
<gene>
    <name evidence="5" type="ORF">IWQ62_001818</name>
</gene>
<dbReference type="Proteomes" id="UP001150925">
    <property type="component" value="Unassembled WGS sequence"/>
</dbReference>
<reference evidence="5" key="1">
    <citation type="submission" date="2022-07" db="EMBL/GenBank/DDBJ databases">
        <title>Phylogenomic reconstructions and comparative analyses of Kickxellomycotina fungi.</title>
        <authorList>
            <person name="Reynolds N.K."/>
            <person name="Stajich J.E."/>
            <person name="Barry K."/>
            <person name="Grigoriev I.V."/>
            <person name="Crous P."/>
            <person name="Smith M.E."/>
        </authorList>
    </citation>
    <scope>NUCLEOTIDE SEQUENCE</scope>
    <source>
        <strain evidence="5">RSA 1196</strain>
    </source>
</reference>
<dbReference type="PROSITE" id="PS50089">
    <property type="entry name" value="ZF_RING_2"/>
    <property type="match status" value="1"/>
</dbReference>
<keyword evidence="3" id="KW-0472">Membrane</keyword>
<keyword evidence="1" id="KW-0479">Metal-binding</keyword>
<dbReference type="OrthoDB" id="8062037at2759"/>
<evidence type="ECO:0000256" key="2">
    <source>
        <dbReference type="SAM" id="MobiDB-lite"/>
    </source>
</evidence>
<feature type="region of interest" description="Disordered" evidence="2">
    <location>
        <begin position="185"/>
        <end position="207"/>
    </location>
</feature>
<dbReference type="GO" id="GO:0008270">
    <property type="term" value="F:zinc ion binding"/>
    <property type="evidence" value="ECO:0007669"/>
    <property type="project" value="UniProtKB-KW"/>
</dbReference>
<keyword evidence="3" id="KW-0812">Transmembrane</keyword>
<dbReference type="AlphaFoldDB" id="A0A9W8E7T3"/>
<dbReference type="Pfam" id="PF13639">
    <property type="entry name" value="zf-RING_2"/>
    <property type="match status" value="1"/>
</dbReference>
<dbReference type="InterPro" id="IPR013083">
    <property type="entry name" value="Znf_RING/FYVE/PHD"/>
</dbReference>
<protein>
    <recommendedName>
        <fullName evidence="4">RING-type domain-containing protein</fullName>
    </recommendedName>
</protein>
<dbReference type="InterPro" id="IPR051826">
    <property type="entry name" value="E3_ubiquitin-ligase_domain"/>
</dbReference>
<dbReference type="SUPFAM" id="SSF57850">
    <property type="entry name" value="RING/U-box"/>
    <property type="match status" value="1"/>
</dbReference>
<evidence type="ECO:0000313" key="6">
    <source>
        <dbReference type="Proteomes" id="UP001150925"/>
    </source>
</evidence>
<dbReference type="EMBL" id="JANBPY010000327">
    <property type="protein sequence ID" value="KAJ1967505.1"/>
    <property type="molecule type" value="Genomic_DNA"/>
</dbReference>
<evidence type="ECO:0000259" key="4">
    <source>
        <dbReference type="PROSITE" id="PS50089"/>
    </source>
</evidence>
<keyword evidence="1" id="KW-0863">Zinc-finger</keyword>
<organism evidence="5 6">
    <name type="scientific">Dispira parvispora</name>
    <dbReference type="NCBI Taxonomy" id="1520584"/>
    <lineage>
        <taxon>Eukaryota</taxon>
        <taxon>Fungi</taxon>
        <taxon>Fungi incertae sedis</taxon>
        <taxon>Zoopagomycota</taxon>
        <taxon>Kickxellomycotina</taxon>
        <taxon>Dimargaritomycetes</taxon>
        <taxon>Dimargaritales</taxon>
        <taxon>Dimargaritaceae</taxon>
        <taxon>Dispira</taxon>
    </lineage>
</organism>
<dbReference type="Gene3D" id="3.30.40.10">
    <property type="entry name" value="Zinc/RING finger domain, C3HC4 (zinc finger)"/>
    <property type="match status" value="1"/>
</dbReference>
<keyword evidence="3" id="KW-1133">Transmembrane helix</keyword>
<evidence type="ECO:0000256" key="1">
    <source>
        <dbReference type="PROSITE-ProRule" id="PRU00175"/>
    </source>
</evidence>
<dbReference type="GO" id="GO:0061630">
    <property type="term" value="F:ubiquitin protein ligase activity"/>
    <property type="evidence" value="ECO:0007669"/>
    <property type="project" value="TreeGrafter"/>
</dbReference>
<dbReference type="PANTHER" id="PTHR22765">
    <property type="entry name" value="RING FINGER AND PROTEASE ASSOCIATED DOMAIN-CONTAINING"/>
    <property type="match status" value="1"/>
</dbReference>
<keyword evidence="6" id="KW-1185">Reference proteome</keyword>